<evidence type="ECO:0000313" key="2">
    <source>
        <dbReference type="Proteomes" id="UP001140453"/>
    </source>
</evidence>
<protein>
    <submittedName>
        <fullName evidence="1">Uncharacterized protein</fullName>
    </submittedName>
</protein>
<comment type="caution">
    <text evidence="1">The sequence shown here is derived from an EMBL/GenBank/DDBJ whole genome shotgun (WGS) entry which is preliminary data.</text>
</comment>
<sequence>MGNTPSSPHPKTDLYPYLGYGAISPNSPGFDEQAFFDDIIDQPLVAGEKPTVKKRKSWESAMSSSNKSQRFSLDTAIDSAIVAWQRVKPRRGSYDKISNKQMVGIDWEAK</sequence>
<evidence type="ECO:0000313" key="1">
    <source>
        <dbReference type="EMBL" id="KAJ4391774.1"/>
    </source>
</evidence>
<dbReference type="AlphaFoldDB" id="A0A9W9CY10"/>
<dbReference type="Proteomes" id="UP001140453">
    <property type="component" value="Unassembled WGS sequence"/>
</dbReference>
<organism evidence="1 2">
    <name type="scientific">Gnomoniopsis smithogilvyi</name>
    <dbReference type="NCBI Taxonomy" id="1191159"/>
    <lineage>
        <taxon>Eukaryota</taxon>
        <taxon>Fungi</taxon>
        <taxon>Dikarya</taxon>
        <taxon>Ascomycota</taxon>
        <taxon>Pezizomycotina</taxon>
        <taxon>Sordariomycetes</taxon>
        <taxon>Sordariomycetidae</taxon>
        <taxon>Diaporthales</taxon>
        <taxon>Gnomoniaceae</taxon>
        <taxon>Gnomoniopsis</taxon>
    </lineage>
</organism>
<reference evidence="1" key="1">
    <citation type="submission" date="2022-10" db="EMBL/GenBank/DDBJ databases">
        <title>Tapping the CABI collections for fungal endophytes: first genome assemblies for Collariella, Neodidymelliopsis, Ascochyta clinopodiicola, Didymella pomorum, Didymosphaeria variabile, Neocosmospora piperis and Neocucurbitaria cava.</title>
        <authorList>
            <person name="Hill R."/>
        </authorList>
    </citation>
    <scope>NUCLEOTIDE SEQUENCE</scope>
    <source>
        <strain evidence="1">IMI 355082</strain>
    </source>
</reference>
<proteinExistence type="predicted"/>
<gene>
    <name evidence="1" type="ORF">N0V93_005394</name>
</gene>
<keyword evidence="2" id="KW-1185">Reference proteome</keyword>
<accession>A0A9W9CY10</accession>
<name>A0A9W9CY10_9PEZI</name>
<dbReference type="EMBL" id="JAPEVB010000003">
    <property type="protein sequence ID" value="KAJ4391774.1"/>
    <property type="molecule type" value="Genomic_DNA"/>
</dbReference>